<dbReference type="InterPro" id="IPR014721">
    <property type="entry name" value="Ribsml_uS5_D2-typ_fold_subgr"/>
</dbReference>
<dbReference type="AlphaFoldDB" id="A0A1F5GCP1"/>
<evidence type="ECO:0000256" key="3">
    <source>
        <dbReference type="ARBA" id="ARBA00023274"/>
    </source>
</evidence>
<dbReference type="Gene3D" id="3.30.230.10">
    <property type="match status" value="1"/>
</dbReference>
<dbReference type="Proteomes" id="UP000178577">
    <property type="component" value="Unassembled WGS sequence"/>
</dbReference>
<evidence type="ECO:0000256" key="5">
    <source>
        <dbReference type="ARBA" id="ARBA00035523"/>
    </source>
</evidence>
<dbReference type="SUPFAM" id="SSF54211">
    <property type="entry name" value="Ribosomal protein S5 domain 2-like"/>
    <property type="match status" value="1"/>
</dbReference>
<feature type="region of interest" description="Disordered" evidence="6">
    <location>
        <begin position="117"/>
        <end position="136"/>
    </location>
</feature>
<evidence type="ECO:0000256" key="6">
    <source>
        <dbReference type="SAM" id="MobiDB-lite"/>
    </source>
</evidence>
<dbReference type="Pfam" id="PF00380">
    <property type="entry name" value="Ribosomal_S9"/>
    <property type="match status" value="1"/>
</dbReference>
<evidence type="ECO:0000313" key="8">
    <source>
        <dbReference type="Proteomes" id="UP000178577"/>
    </source>
</evidence>
<sequence length="136" mass="15343">MKKENQKSEIISAHGRRKEAVARVMLYKGDGQILVNGQAINQYFPSKVAKSLWQKPFVLTKSQNDYWATIKVSGSGKSGQLLAVVHGLSRALSKANLEFRPILKRAGLLTRDPRVKERRKYGLAQKARKGKQSPRR</sequence>
<evidence type="ECO:0000256" key="4">
    <source>
        <dbReference type="ARBA" id="ARBA00035259"/>
    </source>
</evidence>
<dbReference type="InterPro" id="IPR023035">
    <property type="entry name" value="Ribosomal_uS9_bac/plastid"/>
</dbReference>
<name>A0A1F5GCP1_9BACT</name>
<evidence type="ECO:0000313" key="7">
    <source>
        <dbReference type="EMBL" id="OGD89621.1"/>
    </source>
</evidence>
<organism evidence="7 8">
    <name type="scientific">Candidatus Curtissbacteria bacterium RIFCSPHIGHO2_01_FULL_40_12</name>
    <dbReference type="NCBI Taxonomy" id="1797710"/>
    <lineage>
        <taxon>Bacteria</taxon>
        <taxon>Candidatus Curtissiibacteriota</taxon>
    </lineage>
</organism>
<dbReference type="PANTHER" id="PTHR21569">
    <property type="entry name" value="RIBOSOMAL PROTEIN S9"/>
    <property type="match status" value="1"/>
</dbReference>
<comment type="caution">
    <text evidence="7">The sequence shown here is derived from an EMBL/GenBank/DDBJ whole genome shotgun (WGS) entry which is preliminary data.</text>
</comment>
<reference evidence="7 8" key="1">
    <citation type="journal article" date="2016" name="Nat. Commun.">
        <title>Thousands of microbial genomes shed light on interconnected biogeochemical processes in an aquifer system.</title>
        <authorList>
            <person name="Anantharaman K."/>
            <person name="Brown C.T."/>
            <person name="Hug L.A."/>
            <person name="Sharon I."/>
            <person name="Castelle C.J."/>
            <person name="Probst A.J."/>
            <person name="Thomas B.C."/>
            <person name="Singh A."/>
            <person name="Wilkins M.J."/>
            <person name="Karaoz U."/>
            <person name="Brodie E.L."/>
            <person name="Williams K.H."/>
            <person name="Hubbard S.S."/>
            <person name="Banfield J.F."/>
        </authorList>
    </citation>
    <scope>NUCLEOTIDE SEQUENCE [LARGE SCALE GENOMIC DNA]</scope>
</reference>
<gene>
    <name evidence="7" type="ORF">A2693_01935</name>
</gene>
<dbReference type="InterPro" id="IPR020568">
    <property type="entry name" value="Ribosomal_Su5_D2-typ_SF"/>
</dbReference>
<dbReference type="GO" id="GO:0003723">
    <property type="term" value="F:RNA binding"/>
    <property type="evidence" value="ECO:0007669"/>
    <property type="project" value="TreeGrafter"/>
</dbReference>
<dbReference type="PANTHER" id="PTHR21569:SF1">
    <property type="entry name" value="SMALL RIBOSOMAL SUBUNIT PROTEIN US9M"/>
    <property type="match status" value="1"/>
</dbReference>
<dbReference type="GO" id="GO:0003735">
    <property type="term" value="F:structural constituent of ribosome"/>
    <property type="evidence" value="ECO:0007669"/>
    <property type="project" value="InterPro"/>
</dbReference>
<evidence type="ECO:0000256" key="1">
    <source>
        <dbReference type="ARBA" id="ARBA00005251"/>
    </source>
</evidence>
<dbReference type="EMBL" id="MFAY01000003">
    <property type="protein sequence ID" value="OGD89621.1"/>
    <property type="molecule type" value="Genomic_DNA"/>
</dbReference>
<dbReference type="GO" id="GO:0022627">
    <property type="term" value="C:cytosolic small ribosomal subunit"/>
    <property type="evidence" value="ECO:0007669"/>
    <property type="project" value="TreeGrafter"/>
</dbReference>
<dbReference type="GO" id="GO:0006412">
    <property type="term" value="P:translation"/>
    <property type="evidence" value="ECO:0007669"/>
    <property type="project" value="InterPro"/>
</dbReference>
<keyword evidence="3" id="KW-0687">Ribonucleoprotein</keyword>
<keyword evidence="2 7" id="KW-0689">Ribosomal protein</keyword>
<dbReference type="NCBIfam" id="NF001099">
    <property type="entry name" value="PRK00132.1"/>
    <property type="match status" value="1"/>
</dbReference>
<protein>
    <recommendedName>
        <fullName evidence="4">Small ribosomal subunit protein uS9</fullName>
    </recommendedName>
    <alternativeName>
        <fullName evidence="5">30S ribosomal protein S9</fullName>
    </alternativeName>
</protein>
<comment type="similarity">
    <text evidence="1">Belongs to the universal ribosomal protein uS9 family.</text>
</comment>
<evidence type="ECO:0000256" key="2">
    <source>
        <dbReference type="ARBA" id="ARBA00022980"/>
    </source>
</evidence>
<proteinExistence type="inferred from homology"/>
<accession>A0A1F5GCP1</accession>
<dbReference type="InterPro" id="IPR000754">
    <property type="entry name" value="Ribosomal_uS9"/>
</dbReference>